<accession>A0A158R4P6</accession>
<dbReference type="PANTHER" id="PTHR13008:SF7">
    <property type="entry name" value="MAP KINASE-ACTIVATING DEATH DOMAIN PROTEIN"/>
    <property type="match status" value="1"/>
</dbReference>
<dbReference type="GO" id="GO:0042981">
    <property type="term" value="P:regulation of apoptotic process"/>
    <property type="evidence" value="ECO:0007669"/>
    <property type="project" value="TreeGrafter"/>
</dbReference>
<dbReference type="GO" id="GO:0006915">
    <property type="term" value="P:apoptotic process"/>
    <property type="evidence" value="ECO:0007669"/>
    <property type="project" value="UniProtKB-KW"/>
</dbReference>
<dbReference type="InterPro" id="IPR005113">
    <property type="entry name" value="uDENN_dom"/>
</dbReference>
<evidence type="ECO:0000256" key="8">
    <source>
        <dbReference type="ARBA" id="ARBA00022703"/>
    </source>
</evidence>
<dbReference type="Proteomes" id="UP000046393">
    <property type="component" value="Unplaced"/>
</dbReference>
<evidence type="ECO:0000256" key="9">
    <source>
        <dbReference type="ARBA" id="ARBA00023136"/>
    </source>
</evidence>
<protein>
    <recommendedName>
        <fullName evidence="4">MAP kinase-activating death domain protein</fullName>
    </recommendedName>
</protein>
<dbReference type="InterPro" id="IPR039980">
    <property type="entry name" value="MADD"/>
</dbReference>
<dbReference type="GO" id="GO:0005829">
    <property type="term" value="C:cytosol"/>
    <property type="evidence" value="ECO:0007669"/>
    <property type="project" value="TreeGrafter"/>
</dbReference>
<dbReference type="InterPro" id="IPR001194">
    <property type="entry name" value="cDENN_dom"/>
</dbReference>
<keyword evidence="7" id="KW-0344">Guanine-nucleotide releasing factor</keyword>
<feature type="domain" description="UDENN" evidence="12">
    <location>
        <begin position="32"/>
        <end position="479"/>
    </location>
</feature>
<feature type="region of interest" description="Disordered" evidence="10">
    <location>
        <begin position="762"/>
        <end position="813"/>
    </location>
</feature>
<evidence type="ECO:0000313" key="14">
    <source>
        <dbReference type="WBParaSite" id="SMUV_0000402301-mRNA-1"/>
    </source>
</evidence>
<evidence type="ECO:0000256" key="11">
    <source>
        <dbReference type="SAM" id="Phobius"/>
    </source>
</evidence>
<comment type="similarity">
    <text evidence="3">Belongs to the MADD family.</text>
</comment>
<dbReference type="InterPro" id="IPR056574">
    <property type="entry name" value="Death_MADD"/>
</dbReference>
<sequence length="1170" mass="132437">MENKAKDLCPRLIDFLVIVGRKHRAKQNPQNSTTTGEQCVSSVGYVNPEILRRYPVDDHKDFKLPTDVTFFCQPEGCSVEDLKEVTNFVFTLTEKDSGKVRYGICLNFYQSYETHKASGKRHDKNLARDRKVHKCMQGASLTSLCLISHHTFLSSFRELLRLLKRLIDNCCRRIYAKDKTTKNILWAVLTGHWPGSIPENVMREVREIETWILMLLSAPVPVPGKTKVQLEIMPLGMMPTLEFTMPDHTRFPLVDFPLHILFELLGVKDAIRIISAVMLEYKVILQSRNYNAVSLCVLAIVALLYPLEYMFPVIPLLPSCMPSAEQLLMAPTPFLIGVPSSFFTYKNIAAVPSDVIVADLDRNVVEIPKGLEIPDVPEPEFSILTVYETNKESSWIIDSDVVDVAIRVAIVQFFNSSNIFANFTEHTRTLRLYPRPVVALQLESFMRSRPVFSQFTLDLCKTQAVEYFAECSLCPHNEAFVRVETGTENPEQIGDKGKWFSDSLMPVHFTVNYISIFKCPSVSTSAVDSEADFARLAENLALKSDAKVYLGIAHLHESGEKVFGPQIMNALNGYAEKSHDVFNQVLNRTAPKAQAFRDKAVSRVGQGQYAIKSKANALNEDAATQQSKNQQMVREICEQVLNGQGVGMFTYPKVRRLMEDENLRELVCSKLNLGLDVKLSEDDFKLTRPQYKGYVKVLQACILGVFDLFTTPGSNGLASMFHILEIAHTHYWSKDNEASTPSSEISSVVSFKFDSVTFSAMPNTVGPPPPIPPRPRSMRTKSSSDETDKTKAIPDVMKSPDKPNLRSQPVTVPPEIINEPPSVSPPHRPVVSVYSLFFLSASSQSSFWNNMTFWENIFFDIVAKERDIVGMDQEPSEMIDRYSGLSDSEKKRLELDEDRLLATLLHNLTAYMVMCGVDYKALTQKVRRLLGKAHIGLVYSKTINQLLDNLPATQGNCVQLKPLESRLVQKQSFAVHSGSDSQSDLLFLEVCNDAVILRGVNGAITDRWWYEKLVNMTYSPKTRVLCLWQRSDDKVLMHKFYTKKCRELYTCLKSAMERAAARGKVPLTGRDLGGEFPVQDVQTNQGGLLQVRIDGVALLFHFIEIENIKKCNTFGGNMFVLEEFDCKKNELVQRRFMSQMVSIICFWISLCYFFHLIVLFILQVLKHNLI</sequence>
<keyword evidence="11" id="KW-0812">Transmembrane</keyword>
<dbReference type="PANTHER" id="PTHR13008">
    <property type="entry name" value="MAP-KINASE ACTIVATING DEATH DOMAIN PROTEIN MADD /DENN/AEX-3 C.ELEGANS"/>
    <property type="match status" value="1"/>
</dbReference>
<dbReference type="Gene3D" id="3.40.50.11500">
    <property type="match status" value="1"/>
</dbReference>
<keyword evidence="9 11" id="KW-0472">Membrane</keyword>
<dbReference type="PROSITE" id="PS50211">
    <property type="entry name" value="DENN"/>
    <property type="match status" value="1"/>
</dbReference>
<dbReference type="Pfam" id="PF02141">
    <property type="entry name" value="DENN"/>
    <property type="match status" value="1"/>
</dbReference>
<dbReference type="AlphaFoldDB" id="A0A158R4P6"/>
<dbReference type="Pfam" id="PF23629">
    <property type="entry name" value="Death_MADD"/>
    <property type="match status" value="1"/>
</dbReference>
<keyword evidence="5" id="KW-1003">Cell membrane</keyword>
<feature type="compositionally biased region" description="Basic and acidic residues" evidence="10">
    <location>
        <begin position="782"/>
        <end position="804"/>
    </location>
</feature>
<evidence type="ECO:0000256" key="5">
    <source>
        <dbReference type="ARBA" id="ARBA00022475"/>
    </source>
</evidence>
<dbReference type="SMART" id="SM00799">
    <property type="entry name" value="DENN"/>
    <property type="match status" value="1"/>
</dbReference>
<dbReference type="InterPro" id="IPR057469">
    <property type="entry name" value="PH_MADD"/>
</dbReference>
<dbReference type="Gene3D" id="3.30.450.200">
    <property type="match status" value="1"/>
</dbReference>
<evidence type="ECO:0000256" key="2">
    <source>
        <dbReference type="ARBA" id="ARBA00004496"/>
    </source>
</evidence>
<evidence type="ECO:0000256" key="7">
    <source>
        <dbReference type="ARBA" id="ARBA00022658"/>
    </source>
</evidence>
<evidence type="ECO:0000313" key="13">
    <source>
        <dbReference type="Proteomes" id="UP000046393"/>
    </source>
</evidence>
<keyword evidence="6" id="KW-0963">Cytoplasm</keyword>
<evidence type="ECO:0000256" key="3">
    <source>
        <dbReference type="ARBA" id="ARBA00005978"/>
    </source>
</evidence>
<evidence type="ECO:0000259" key="12">
    <source>
        <dbReference type="PROSITE" id="PS50211"/>
    </source>
</evidence>
<comment type="subcellular location">
    <subcellularLocation>
        <location evidence="1">Cell membrane</location>
    </subcellularLocation>
    <subcellularLocation>
        <location evidence="2">Cytoplasm</location>
    </subcellularLocation>
</comment>
<evidence type="ECO:0000256" key="4">
    <source>
        <dbReference type="ARBA" id="ARBA00017868"/>
    </source>
</evidence>
<dbReference type="SMART" id="SM00800">
    <property type="entry name" value="uDENN"/>
    <property type="match status" value="1"/>
</dbReference>
<feature type="compositionally biased region" description="Pro residues" evidence="10">
    <location>
        <begin position="765"/>
        <end position="775"/>
    </location>
</feature>
<proteinExistence type="inferred from homology"/>
<evidence type="ECO:0000256" key="1">
    <source>
        <dbReference type="ARBA" id="ARBA00004236"/>
    </source>
</evidence>
<evidence type="ECO:0000256" key="6">
    <source>
        <dbReference type="ARBA" id="ARBA00022490"/>
    </source>
</evidence>
<dbReference type="Pfam" id="PF25328">
    <property type="entry name" value="PH_MADD"/>
    <property type="match status" value="1"/>
</dbReference>
<feature type="transmembrane region" description="Helical" evidence="11">
    <location>
        <begin position="1136"/>
        <end position="1162"/>
    </location>
</feature>
<reference evidence="14" key="1">
    <citation type="submission" date="2016-04" db="UniProtKB">
        <authorList>
            <consortium name="WormBaseParasite"/>
        </authorList>
    </citation>
    <scope>IDENTIFICATION</scope>
</reference>
<dbReference type="SMART" id="SM00801">
    <property type="entry name" value="dDENN"/>
    <property type="match status" value="1"/>
</dbReference>
<evidence type="ECO:0000256" key="10">
    <source>
        <dbReference type="SAM" id="MobiDB-lite"/>
    </source>
</evidence>
<dbReference type="Pfam" id="PF03456">
    <property type="entry name" value="uDENN"/>
    <property type="match status" value="1"/>
</dbReference>
<dbReference type="InterPro" id="IPR037516">
    <property type="entry name" value="Tripartite_DENN"/>
</dbReference>
<keyword evidence="13" id="KW-1185">Reference proteome</keyword>
<dbReference type="STRING" id="451379.A0A158R4P6"/>
<dbReference type="InterPro" id="IPR043153">
    <property type="entry name" value="DENN_C"/>
</dbReference>
<name>A0A158R4P6_9BILA</name>
<dbReference type="WBParaSite" id="SMUV_0000402301-mRNA-1">
    <property type="protein sequence ID" value="SMUV_0000402301-mRNA-1"/>
    <property type="gene ID" value="SMUV_0000402301"/>
</dbReference>
<dbReference type="GO" id="GO:0032483">
    <property type="term" value="P:regulation of Rab protein signal transduction"/>
    <property type="evidence" value="ECO:0007669"/>
    <property type="project" value="TreeGrafter"/>
</dbReference>
<keyword evidence="11" id="KW-1133">Transmembrane helix</keyword>
<dbReference type="InterPro" id="IPR005112">
    <property type="entry name" value="dDENN_dom"/>
</dbReference>
<dbReference type="GO" id="GO:0005085">
    <property type="term" value="F:guanyl-nucleotide exchange factor activity"/>
    <property type="evidence" value="ECO:0007669"/>
    <property type="project" value="UniProtKB-KW"/>
</dbReference>
<organism evidence="13 14">
    <name type="scientific">Syphacia muris</name>
    <dbReference type="NCBI Taxonomy" id="451379"/>
    <lineage>
        <taxon>Eukaryota</taxon>
        <taxon>Metazoa</taxon>
        <taxon>Ecdysozoa</taxon>
        <taxon>Nematoda</taxon>
        <taxon>Chromadorea</taxon>
        <taxon>Rhabditida</taxon>
        <taxon>Spirurina</taxon>
        <taxon>Oxyuridomorpha</taxon>
        <taxon>Oxyuroidea</taxon>
        <taxon>Oxyuridae</taxon>
        <taxon>Syphacia</taxon>
    </lineage>
</organism>
<dbReference type="GO" id="GO:0005886">
    <property type="term" value="C:plasma membrane"/>
    <property type="evidence" value="ECO:0007669"/>
    <property type="project" value="UniProtKB-SubCell"/>
</dbReference>
<keyword evidence="8" id="KW-0053">Apoptosis</keyword>